<dbReference type="InterPro" id="IPR034690">
    <property type="entry name" value="Endolysin_T4_type"/>
</dbReference>
<dbReference type="CDD" id="cd00737">
    <property type="entry name" value="lyz_endolysin_autolysin"/>
    <property type="match status" value="1"/>
</dbReference>
<evidence type="ECO:0000256" key="2">
    <source>
        <dbReference type="ARBA" id="ARBA00022529"/>
    </source>
</evidence>
<dbReference type="InterPro" id="IPR023347">
    <property type="entry name" value="Lysozyme_dom_sf"/>
</dbReference>
<dbReference type="SUPFAM" id="SSF53955">
    <property type="entry name" value="Lysozyme-like"/>
    <property type="match status" value="1"/>
</dbReference>
<keyword evidence="4 7" id="KW-0378">Hydrolase</keyword>
<accession>R3W5G4</accession>
<dbReference type="Pfam" id="PF00959">
    <property type="entry name" value="Phage_lysozyme"/>
    <property type="match status" value="1"/>
</dbReference>
<dbReference type="PANTHER" id="PTHR38107">
    <property type="match status" value="1"/>
</dbReference>
<dbReference type="GO" id="GO:0042742">
    <property type="term" value="P:defense response to bacterium"/>
    <property type="evidence" value="ECO:0007669"/>
    <property type="project" value="UniProtKB-KW"/>
</dbReference>
<keyword evidence="9" id="KW-1185">Reference proteome</keyword>
<gene>
    <name evidence="8" type="ORF">UC7_03264</name>
</gene>
<dbReference type="Gene3D" id="1.10.530.40">
    <property type="match status" value="1"/>
</dbReference>
<organism evidence="8 9">
    <name type="scientific">Enterococcus caccae ATCC BAA-1240</name>
    <dbReference type="NCBI Taxonomy" id="1158612"/>
    <lineage>
        <taxon>Bacteria</taxon>
        <taxon>Bacillati</taxon>
        <taxon>Bacillota</taxon>
        <taxon>Bacilli</taxon>
        <taxon>Lactobacillales</taxon>
        <taxon>Enterococcaceae</taxon>
        <taxon>Enterococcus</taxon>
    </lineage>
</organism>
<dbReference type="Proteomes" id="UP000013840">
    <property type="component" value="Unassembled WGS sequence"/>
</dbReference>
<keyword evidence="6 7" id="KW-0326">Glycosidase</keyword>
<dbReference type="GO" id="GO:0009253">
    <property type="term" value="P:peptidoglycan catabolic process"/>
    <property type="evidence" value="ECO:0007669"/>
    <property type="project" value="InterPro"/>
</dbReference>
<evidence type="ECO:0000256" key="4">
    <source>
        <dbReference type="ARBA" id="ARBA00022801"/>
    </source>
</evidence>
<dbReference type="PATRIC" id="fig|1158612.3.peg.3238"/>
<evidence type="ECO:0000313" key="8">
    <source>
        <dbReference type="EMBL" id="EOL42856.1"/>
    </source>
</evidence>
<dbReference type="InterPro" id="IPR051018">
    <property type="entry name" value="Bacteriophage_GH24"/>
</dbReference>
<dbReference type="InterPro" id="IPR002196">
    <property type="entry name" value="Glyco_hydro_24"/>
</dbReference>
<protein>
    <recommendedName>
        <fullName evidence="7">Lysozyme</fullName>
        <ecNumber evidence="7">3.2.1.17</ecNumber>
    </recommendedName>
</protein>
<evidence type="ECO:0000256" key="5">
    <source>
        <dbReference type="ARBA" id="ARBA00023200"/>
    </source>
</evidence>
<evidence type="ECO:0000256" key="6">
    <source>
        <dbReference type="ARBA" id="ARBA00023295"/>
    </source>
</evidence>
<dbReference type="GO" id="GO:0031640">
    <property type="term" value="P:killing of cells of another organism"/>
    <property type="evidence" value="ECO:0007669"/>
    <property type="project" value="UniProtKB-KW"/>
</dbReference>
<dbReference type="eggNOG" id="COG3772">
    <property type="taxonomic scope" value="Bacteria"/>
</dbReference>
<dbReference type="InterPro" id="IPR033907">
    <property type="entry name" value="Endolysin_autolysin"/>
</dbReference>
<reference evidence="8 9" key="1">
    <citation type="submission" date="2013-02" db="EMBL/GenBank/DDBJ databases">
        <title>The Genome Sequence of Enterococcus caccae BAA-1240.</title>
        <authorList>
            <consortium name="The Broad Institute Genome Sequencing Platform"/>
            <consortium name="The Broad Institute Genome Sequencing Center for Infectious Disease"/>
            <person name="Earl A.M."/>
            <person name="Gilmore M.S."/>
            <person name="Lebreton F."/>
            <person name="Walker B."/>
            <person name="Young S.K."/>
            <person name="Zeng Q."/>
            <person name="Gargeya S."/>
            <person name="Fitzgerald M."/>
            <person name="Haas B."/>
            <person name="Abouelleil A."/>
            <person name="Alvarado L."/>
            <person name="Arachchi H.M."/>
            <person name="Berlin A.M."/>
            <person name="Chapman S.B."/>
            <person name="Dewar J."/>
            <person name="Goldberg J."/>
            <person name="Griggs A."/>
            <person name="Gujja S."/>
            <person name="Hansen M."/>
            <person name="Howarth C."/>
            <person name="Imamovic A."/>
            <person name="Larimer J."/>
            <person name="McCowan C."/>
            <person name="Murphy C."/>
            <person name="Neiman D."/>
            <person name="Pearson M."/>
            <person name="Priest M."/>
            <person name="Roberts A."/>
            <person name="Saif S."/>
            <person name="Shea T."/>
            <person name="Sisk P."/>
            <person name="Sykes S."/>
            <person name="Wortman J."/>
            <person name="Nusbaum C."/>
            <person name="Birren B."/>
        </authorList>
    </citation>
    <scope>NUCLEOTIDE SEQUENCE [LARGE SCALE GENOMIC DNA]</scope>
    <source>
        <strain evidence="8 9">ATCC BAA-1240</strain>
    </source>
</reference>
<dbReference type="GO" id="GO:0016998">
    <property type="term" value="P:cell wall macromolecule catabolic process"/>
    <property type="evidence" value="ECO:0007669"/>
    <property type="project" value="InterPro"/>
</dbReference>
<dbReference type="EC" id="3.2.1.17" evidence="7"/>
<dbReference type="AlphaFoldDB" id="R3W5G4"/>
<keyword evidence="2 7" id="KW-0929">Antimicrobial</keyword>
<evidence type="ECO:0000256" key="7">
    <source>
        <dbReference type="RuleBase" id="RU003788"/>
    </source>
</evidence>
<dbReference type="PANTHER" id="PTHR38107:SF3">
    <property type="entry name" value="LYSOZYME RRRD-RELATED"/>
    <property type="match status" value="1"/>
</dbReference>
<comment type="catalytic activity">
    <reaction evidence="1 7">
        <text>Hydrolysis of (1-&gt;4)-beta-linkages between N-acetylmuramic acid and N-acetyl-D-glucosamine residues in a peptidoglycan and between N-acetyl-D-glucosamine residues in chitodextrins.</text>
        <dbReference type="EC" id="3.2.1.17"/>
    </reaction>
</comment>
<sequence length="505" mass="57354">MANEGMKISPRGIKLIKGFEGLRLTAYQDSSGIWTIGYGHIKGVKSGMTITEAQADAFLAEDMPTHAAGISKYVSVQLNQNQFDALASFHFNLGPEILRGSALLSCLNNRQWEAATNQMKLYTHDNTGQILQGLVNRRAAEASLFLEQAFPTRACKVKVGNIVLLSAGAKITSPWSSNEAIPANRVNQYYKVEEIHALSSKWSNSEYEVLIRSNETTYRKWIYEQDLSLAPAAKFKVGTKVRLSTSATNASIHWSKRILEKKYLGQEYTIGQIDSTAESHSPYQYMISSPTLGNLWVLEQDLMDRTIWFITKEPFMNQGHNQNPEVKNGKLYKTVINDIPLETGAKSMAGFVRQNTWPMLTNGNVFLIEYPTHLMVKVVGVKPEWTDYMKSECLRLTKGQISNYNERDMKVVAQADKKYNWIEIDNLPKDWQAISNRLRGNLREKFCQYFLSTRVSYGKQSDGKFYLQIINIENNERAVELAAKLKKWFPGDTNAYTNAQVYLQK</sequence>
<evidence type="ECO:0000256" key="1">
    <source>
        <dbReference type="ARBA" id="ARBA00000632"/>
    </source>
</evidence>
<dbReference type="EMBL" id="AJAU01000024">
    <property type="protein sequence ID" value="EOL42856.1"/>
    <property type="molecule type" value="Genomic_DNA"/>
</dbReference>
<dbReference type="RefSeq" id="WP_010773335.1">
    <property type="nucleotide sequence ID" value="NZ_KB946335.1"/>
</dbReference>
<dbReference type="InterPro" id="IPR023346">
    <property type="entry name" value="Lysozyme-like_dom_sf"/>
</dbReference>
<name>R3W5G4_9ENTE</name>
<dbReference type="GO" id="GO:0003796">
    <property type="term" value="F:lysozyme activity"/>
    <property type="evidence" value="ECO:0007669"/>
    <property type="project" value="UniProtKB-EC"/>
</dbReference>
<keyword evidence="3 7" id="KW-0081">Bacteriolytic enzyme</keyword>
<evidence type="ECO:0000313" key="9">
    <source>
        <dbReference type="Proteomes" id="UP000013840"/>
    </source>
</evidence>
<keyword evidence="5" id="KW-1035">Host cytoplasm</keyword>
<evidence type="ECO:0000256" key="3">
    <source>
        <dbReference type="ARBA" id="ARBA00022638"/>
    </source>
</evidence>
<dbReference type="HAMAP" id="MF_04110">
    <property type="entry name" value="ENDOLYSIN_T4"/>
    <property type="match status" value="1"/>
</dbReference>
<comment type="similarity">
    <text evidence="7">Belongs to the glycosyl hydrolase 24 family.</text>
</comment>
<proteinExistence type="inferred from homology"/>
<comment type="caution">
    <text evidence="8">The sequence shown here is derived from an EMBL/GenBank/DDBJ whole genome shotgun (WGS) entry which is preliminary data.</text>
</comment>